<dbReference type="PANTHER" id="PTHR45913:SF19">
    <property type="entry name" value="LOW QUALITY PROTEIN: ZINC FINGER BED DOMAIN-CONTAINING PROTEIN 5-LIKE"/>
    <property type="match status" value="1"/>
</dbReference>
<dbReference type="Pfam" id="PF05699">
    <property type="entry name" value="Dimer_Tnp_hAT"/>
    <property type="match status" value="1"/>
</dbReference>
<organism evidence="3 4">
    <name type="scientific">Macrosiphum euphorbiae</name>
    <name type="common">potato aphid</name>
    <dbReference type="NCBI Taxonomy" id="13131"/>
    <lineage>
        <taxon>Eukaryota</taxon>
        <taxon>Metazoa</taxon>
        <taxon>Ecdysozoa</taxon>
        <taxon>Arthropoda</taxon>
        <taxon>Hexapoda</taxon>
        <taxon>Insecta</taxon>
        <taxon>Pterygota</taxon>
        <taxon>Neoptera</taxon>
        <taxon>Paraneoptera</taxon>
        <taxon>Hemiptera</taxon>
        <taxon>Sternorrhyncha</taxon>
        <taxon>Aphidomorpha</taxon>
        <taxon>Aphidoidea</taxon>
        <taxon>Aphididae</taxon>
        <taxon>Macrosiphini</taxon>
        <taxon>Macrosiphum</taxon>
    </lineage>
</organism>
<comment type="caution">
    <text evidence="3">The sequence shown here is derived from an EMBL/GenBank/DDBJ whole genome shotgun (WGS) entry which is preliminary data.</text>
</comment>
<dbReference type="SUPFAM" id="SSF53098">
    <property type="entry name" value="Ribonuclease H-like"/>
    <property type="match status" value="1"/>
</dbReference>
<evidence type="ECO:0000313" key="3">
    <source>
        <dbReference type="EMBL" id="CAI6345458.1"/>
    </source>
</evidence>
<protein>
    <recommendedName>
        <fullName evidence="2">HAT C-terminal dimerisation domain-containing protein</fullName>
    </recommendedName>
</protein>
<name>A0AAV0VMI2_9HEMI</name>
<proteinExistence type="predicted"/>
<dbReference type="PANTHER" id="PTHR45913">
    <property type="entry name" value="EPM2A-INTERACTING PROTEIN 1"/>
    <property type="match status" value="1"/>
</dbReference>
<keyword evidence="4" id="KW-1185">Reference proteome</keyword>
<evidence type="ECO:0000313" key="4">
    <source>
        <dbReference type="Proteomes" id="UP001160148"/>
    </source>
</evidence>
<dbReference type="InterPro" id="IPR012337">
    <property type="entry name" value="RNaseH-like_sf"/>
</dbReference>
<dbReference type="GO" id="GO:0046983">
    <property type="term" value="F:protein dimerization activity"/>
    <property type="evidence" value="ECO:0007669"/>
    <property type="project" value="InterPro"/>
</dbReference>
<dbReference type="AlphaFoldDB" id="A0AAV0VMI2"/>
<feature type="domain" description="HAT C-terminal dimerisation" evidence="2">
    <location>
        <begin position="537"/>
        <end position="612"/>
    </location>
</feature>
<feature type="compositionally biased region" description="Polar residues" evidence="1">
    <location>
        <begin position="9"/>
        <end position="24"/>
    </location>
</feature>
<sequence length="636" mass="73924">MDNWLNKKSMGQSQEKMETISVSTVKKRKLNYDEPSTSSSELKQKKTCRKYCPEYLQIGFTWNGDEENPRPQCVICGCILANESMRPNKLHRHIDTNHPEMKGKPLDFYKKKLESLKTSKNNIFNFTATNQKATYASYKICLRIAQTGKPHTIGESLILPAIKDAVGILFDQKCLKEVEKLSLSNNTVSRRIDDISEWVENKLIERVKLSRWFSLQLDESTDIQGLSQMIVFVRYIWMNESHEDFLCCEPIIRGTSDEIFNTLNTYITAKGIEWTKCVGLCTDGARALCGKNSSVITKIREINPNVPWMHCNIHREALVSKSLSDDFRSVLNTSVKIVNFIKARPLQSRLFEKLCEEMGSIHKSLLLHTEVRWLSRGKVLTRLVELREEVTYYLDEKNDYVKFLRDVKFILKLTYLADIFSKLNELNLYLQGIGGDIFSVHDKIRAFMKKLLLWKNNIENKMFDCFESFSNFIIENQIEVDDSIITSISDHLQTLKDNFDSYFLSEMENYQQMKWISNPFQEHDMTSGLSIRAKEELIELFEDSVFKMNFNRKKLISFWLSVQENYPTVSNEAVKMLLPFISSYNCEVGFSAMVAIKTKLRSKLKLSNSLRLKLTNAEVDIDDVMKKNRKQLHPSH</sequence>
<evidence type="ECO:0000256" key="1">
    <source>
        <dbReference type="SAM" id="MobiDB-lite"/>
    </source>
</evidence>
<dbReference type="Proteomes" id="UP001160148">
    <property type="component" value="Unassembled WGS sequence"/>
</dbReference>
<gene>
    <name evidence="3" type="ORF">MEUPH1_LOCUS2469</name>
</gene>
<dbReference type="EMBL" id="CARXXK010000001">
    <property type="protein sequence ID" value="CAI6345458.1"/>
    <property type="molecule type" value="Genomic_DNA"/>
</dbReference>
<evidence type="ECO:0000259" key="2">
    <source>
        <dbReference type="Pfam" id="PF05699"/>
    </source>
</evidence>
<reference evidence="3 4" key="1">
    <citation type="submission" date="2023-01" db="EMBL/GenBank/DDBJ databases">
        <authorList>
            <person name="Whitehead M."/>
        </authorList>
    </citation>
    <scope>NUCLEOTIDE SEQUENCE [LARGE SCALE GENOMIC DNA]</scope>
</reference>
<dbReference type="InterPro" id="IPR008906">
    <property type="entry name" value="HATC_C_dom"/>
</dbReference>
<accession>A0AAV0VMI2</accession>
<feature type="region of interest" description="Disordered" evidence="1">
    <location>
        <begin position="1"/>
        <end position="25"/>
    </location>
</feature>